<dbReference type="InterPro" id="IPR010930">
    <property type="entry name" value="Flg_bb/hook_C_dom"/>
</dbReference>
<keyword evidence="13" id="KW-1185">Reference proteome</keyword>
<comment type="similarity">
    <text evidence="3 7">Belongs to the flagella basal body rod proteins family.</text>
</comment>
<feature type="coiled-coil region" evidence="8">
    <location>
        <begin position="165"/>
        <end position="223"/>
    </location>
</feature>
<organism evidence="12 13">
    <name type="scientific">Deferribacter autotrophicus</name>
    <dbReference type="NCBI Taxonomy" id="500465"/>
    <lineage>
        <taxon>Bacteria</taxon>
        <taxon>Pseudomonadati</taxon>
        <taxon>Deferribacterota</taxon>
        <taxon>Deferribacteres</taxon>
        <taxon>Deferribacterales</taxon>
        <taxon>Deferribacteraceae</taxon>
        <taxon>Deferribacter</taxon>
    </lineage>
</organism>
<dbReference type="InterPro" id="IPR002371">
    <property type="entry name" value="FlgK"/>
</dbReference>
<evidence type="ECO:0000256" key="4">
    <source>
        <dbReference type="ARBA" id="ARBA00016244"/>
    </source>
</evidence>
<dbReference type="InterPro" id="IPR001444">
    <property type="entry name" value="Flag_bb_rod_N"/>
</dbReference>
<evidence type="ECO:0000256" key="6">
    <source>
        <dbReference type="ARBA" id="ARBA00023143"/>
    </source>
</evidence>
<dbReference type="Pfam" id="PF00460">
    <property type="entry name" value="Flg_bb_rod"/>
    <property type="match status" value="1"/>
</dbReference>
<name>A0A5A8F8E4_9BACT</name>
<dbReference type="GO" id="GO:0009424">
    <property type="term" value="C:bacterial-type flagellum hook"/>
    <property type="evidence" value="ECO:0007669"/>
    <property type="project" value="UniProtKB-UniRule"/>
</dbReference>
<evidence type="ECO:0000256" key="7">
    <source>
        <dbReference type="RuleBase" id="RU362065"/>
    </source>
</evidence>
<evidence type="ECO:0000259" key="11">
    <source>
        <dbReference type="Pfam" id="PF22638"/>
    </source>
</evidence>
<dbReference type="Proteomes" id="UP000322876">
    <property type="component" value="Unassembled WGS sequence"/>
</dbReference>
<dbReference type="PANTHER" id="PTHR30033">
    <property type="entry name" value="FLAGELLAR HOOK-ASSOCIATED PROTEIN 1"/>
    <property type="match status" value="1"/>
</dbReference>
<dbReference type="Pfam" id="PF22638">
    <property type="entry name" value="FlgK_D1"/>
    <property type="match status" value="1"/>
</dbReference>
<evidence type="ECO:0000313" key="12">
    <source>
        <dbReference type="EMBL" id="KAA0258761.1"/>
    </source>
</evidence>
<dbReference type="RefSeq" id="WP_149265521.1">
    <property type="nucleotide sequence ID" value="NZ_VFJB01000003.1"/>
</dbReference>
<reference evidence="12 13" key="1">
    <citation type="submission" date="2019-06" db="EMBL/GenBank/DDBJ databases">
        <title>Genomic insights into carbon and energy metabolism of Deferribacter autotrophicus revealed new metabolic traits in the phylum Deferribacteres.</title>
        <authorList>
            <person name="Slobodkin A.I."/>
            <person name="Slobodkina G.B."/>
            <person name="Allioux M."/>
            <person name="Alain K."/>
            <person name="Jebbar M."/>
            <person name="Shadrin V."/>
            <person name="Kublanov I.V."/>
            <person name="Toshchakov S.V."/>
            <person name="Bonch-Osmolovskaya E.A."/>
        </authorList>
    </citation>
    <scope>NUCLEOTIDE SEQUENCE [LARGE SCALE GENOMIC DNA]</scope>
    <source>
        <strain evidence="12 13">SL50</strain>
    </source>
</reference>
<evidence type="ECO:0000256" key="8">
    <source>
        <dbReference type="SAM" id="Coils"/>
    </source>
</evidence>
<evidence type="ECO:0000259" key="10">
    <source>
        <dbReference type="Pfam" id="PF06429"/>
    </source>
</evidence>
<dbReference type="AlphaFoldDB" id="A0A5A8F8E4"/>
<comment type="subcellular location">
    <subcellularLocation>
        <location evidence="1 7">Bacterial flagellum</location>
    </subcellularLocation>
    <subcellularLocation>
        <location evidence="2 7">Secreted</location>
    </subcellularLocation>
</comment>
<comment type="caution">
    <text evidence="12">The sequence shown here is derived from an EMBL/GenBank/DDBJ whole genome shotgun (WGS) entry which is preliminary data.</text>
</comment>
<dbReference type="GO" id="GO:0005576">
    <property type="term" value="C:extracellular region"/>
    <property type="evidence" value="ECO:0007669"/>
    <property type="project" value="UniProtKB-SubCell"/>
</dbReference>
<keyword evidence="12" id="KW-0969">Cilium</keyword>
<feature type="domain" description="Flagellar basal body rod protein N-terminal" evidence="9">
    <location>
        <begin position="8"/>
        <end position="37"/>
    </location>
</feature>
<keyword evidence="12" id="KW-0966">Cell projection</keyword>
<accession>A0A5A8F8E4</accession>
<evidence type="ECO:0000256" key="5">
    <source>
        <dbReference type="ARBA" id="ARBA00022525"/>
    </source>
</evidence>
<evidence type="ECO:0000313" key="13">
    <source>
        <dbReference type="Proteomes" id="UP000322876"/>
    </source>
</evidence>
<evidence type="ECO:0000256" key="1">
    <source>
        <dbReference type="ARBA" id="ARBA00004365"/>
    </source>
</evidence>
<dbReference type="Pfam" id="PF06429">
    <property type="entry name" value="Flg_bbr_C"/>
    <property type="match status" value="1"/>
</dbReference>
<dbReference type="InterPro" id="IPR053927">
    <property type="entry name" value="FlgK_helical"/>
</dbReference>
<keyword evidence="12" id="KW-0282">Flagellum</keyword>
<dbReference type="NCBIfam" id="TIGR02492">
    <property type="entry name" value="flgK_ends"/>
    <property type="match status" value="1"/>
</dbReference>
<dbReference type="OrthoDB" id="9802553at2"/>
<feature type="domain" description="Flagellar hook-associated protein FlgK helical" evidence="11">
    <location>
        <begin position="97"/>
        <end position="328"/>
    </location>
</feature>
<gene>
    <name evidence="7 12" type="primary">flgK</name>
    <name evidence="12" type="ORF">FHQ18_02105</name>
</gene>
<proteinExistence type="inferred from homology"/>
<dbReference type="EMBL" id="VFJB01000003">
    <property type="protein sequence ID" value="KAA0258761.1"/>
    <property type="molecule type" value="Genomic_DNA"/>
</dbReference>
<protein>
    <recommendedName>
        <fullName evidence="4 7">Flagellar hook-associated protein 1</fullName>
        <shortName evidence="7">HAP1</shortName>
    </recommendedName>
</protein>
<sequence length="584" mass="64804">MSNIFGIFQTGVSGLMVSQAGIDVTGHNIANVNTEGYSRQRVSIETEIPLLVHPGPFGRGARIAGVERTYDEVLAKNLRNSNSTLKYYESLQQSLQSVEIYFNELEAGSGLGDALKDYFNAWADLANTAPDASDEATVKRITLIEKTDTLIQKIHEGYGAIESIREQSDKNIEEYVKEINDLAENIAYLNYQIAKTEAAGDHANDLRDKRELLLNKMAELANVSTFERSDGQLSVFIGGISIVDGATANKLYSVENENNNGHYDIYWGAKLIDKPQVNVSDKITSGRLYAELKSRDDILKGYLDTLDEFAKNLILKTNQIHALGQGLERLTQITSTNYVENPSYKFSEDPGRLPFDVNKGTFRISVYNDEGLKVADYDIDIDPEEDSLNSLIQRISQADGNPNGGLIQAYLAEGNKLKIQSADGYTFSFSEDNSNILAAFGMYGYFKGTDAKTIELNDIVKNDNRFIATSKTGEPGDNSNALEIANLKYEQVFESGGARFDDFYTVFVAQIASDKRQVDVFVDAKTEAVNQLQLKLEEVKGVSLDEEFTNLIKFQKAYEANARFITTVDQMIDRLINGTGVVGR</sequence>
<dbReference type="GO" id="GO:0005198">
    <property type="term" value="F:structural molecule activity"/>
    <property type="evidence" value="ECO:0007669"/>
    <property type="project" value="UniProtKB-UniRule"/>
</dbReference>
<keyword evidence="8" id="KW-0175">Coiled coil</keyword>
<dbReference type="PRINTS" id="PR01005">
    <property type="entry name" value="FLGHOOKAP1"/>
</dbReference>
<dbReference type="PANTHER" id="PTHR30033:SF1">
    <property type="entry name" value="FLAGELLAR HOOK-ASSOCIATED PROTEIN 1"/>
    <property type="match status" value="1"/>
</dbReference>
<keyword evidence="6 7" id="KW-0975">Bacterial flagellum</keyword>
<keyword evidence="5 7" id="KW-0964">Secreted</keyword>
<evidence type="ECO:0000259" key="9">
    <source>
        <dbReference type="Pfam" id="PF00460"/>
    </source>
</evidence>
<feature type="domain" description="Flagellar basal-body/hook protein C-terminal" evidence="10">
    <location>
        <begin position="539"/>
        <end position="577"/>
    </location>
</feature>
<dbReference type="SUPFAM" id="SSF64518">
    <property type="entry name" value="Phase 1 flagellin"/>
    <property type="match status" value="1"/>
</dbReference>
<evidence type="ECO:0000256" key="3">
    <source>
        <dbReference type="ARBA" id="ARBA00009677"/>
    </source>
</evidence>
<evidence type="ECO:0000256" key="2">
    <source>
        <dbReference type="ARBA" id="ARBA00004613"/>
    </source>
</evidence>
<dbReference type="GO" id="GO:0044780">
    <property type="term" value="P:bacterial-type flagellum assembly"/>
    <property type="evidence" value="ECO:0007669"/>
    <property type="project" value="InterPro"/>
</dbReference>